<feature type="transmembrane region" description="Helical" evidence="1">
    <location>
        <begin position="12"/>
        <end position="29"/>
    </location>
</feature>
<dbReference type="Proteomes" id="UP000255140">
    <property type="component" value="Unassembled WGS sequence"/>
</dbReference>
<dbReference type="Proteomes" id="UP000035346">
    <property type="component" value="Unassembled WGS sequence"/>
</dbReference>
<comment type="caution">
    <text evidence="3">The sequence shown here is derived from an EMBL/GenBank/DDBJ whole genome shotgun (WGS) entry which is preliminary data.</text>
</comment>
<evidence type="ECO:0000313" key="2">
    <source>
        <dbReference type="EMBL" id="KLL36058.1"/>
    </source>
</evidence>
<evidence type="ECO:0000313" key="9">
    <source>
        <dbReference type="Proteomes" id="UP000255140"/>
    </source>
</evidence>
<dbReference type="EMBL" id="UHEW01000005">
    <property type="protein sequence ID" value="SUN28764.1"/>
    <property type="molecule type" value="Genomic_DNA"/>
</dbReference>
<evidence type="ECO:0000313" key="4">
    <source>
        <dbReference type="EMBL" id="SUN14387.1"/>
    </source>
</evidence>
<dbReference type="AlphaFoldDB" id="A0A0H1V245"/>
<keyword evidence="1" id="KW-1133">Transmembrane helix</keyword>
<evidence type="ECO:0000313" key="5">
    <source>
        <dbReference type="EMBL" id="SUN28764.1"/>
    </source>
</evidence>
<reference evidence="7 8" key="2">
    <citation type="submission" date="2018-06" db="EMBL/GenBank/DDBJ databases">
        <authorList>
            <consortium name="Pathogen Informatics"/>
            <person name="Doyle S."/>
        </authorList>
    </citation>
    <scope>NUCLEOTIDE SEQUENCE [LARGE SCALE GENOMIC DNA]</scope>
    <source>
        <strain evidence="3 7">NCTC8181</strain>
        <strain evidence="4 8">NCTC8185</strain>
        <strain evidence="5 9">NCTC9828</strain>
    </source>
</reference>
<sequence length="105" mass="11450">MLKDVNVGMSHLLVRGAIILVVGIVFSVATDSVSTSSGSFGIGYREEKTQTFFLDQLSQVLLHCGEPDTVRFTYTNSFYMMKDIYIALDGAGSSLTTHDHAVPND</sequence>
<dbReference type="EMBL" id="UAVB01000001">
    <property type="protein sequence ID" value="SQA18774.1"/>
    <property type="molecule type" value="Genomic_DNA"/>
</dbReference>
<proteinExistence type="predicted"/>
<reference evidence="2 6" key="1">
    <citation type="journal article" date="2015" name="PLoS ONE">
        <title>Genomic analysis reveals the molecular basis for capsule loss in the group B streptococcus population.</title>
        <authorList>
            <consortium name="DEVANI Consortium"/>
            <person name="Rosini R."/>
            <person name="Campisi E."/>
            <person name="De Chiara M."/>
            <person name="Tettelin H."/>
            <person name="Rinaudo D."/>
            <person name="Toniolo C."/>
            <person name="Metruccio M."/>
            <person name="Guidotti S."/>
            <person name="Sorensen U.B."/>
            <person name="Kilian M."/>
            <person name="Ramirez M."/>
            <person name="Janulczyk R."/>
            <person name="Donati C."/>
            <person name="Grandi G."/>
            <person name="Margarit I."/>
        </authorList>
    </citation>
    <scope>NUCLEOTIDE SEQUENCE [LARGE SCALE GENOMIC DNA]</scope>
    <source>
        <strain evidence="2 6">DK-B-USS-215</strain>
    </source>
</reference>
<protein>
    <submittedName>
        <fullName evidence="3">Uncharacterized protein</fullName>
    </submittedName>
</protein>
<keyword evidence="1" id="KW-0472">Membrane</keyword>
<name>A0A0H1V245_STRAG</name>
<organism evidence="3 7">
    <name type="scientific">Streptococcus agalactiae</name>
    <dbReference type="NCBI Taxonomy" id="1311"/>
    <lineage>
        <taxon>Bacteria</taxon>
        <taxon>Bacillati</taxon>
        <taxon>Bacillota</taxon>
        <taxon>Bacilli</taxon>
        <taxon>Lactobacillales</taxon>
        <taxon>Streptococcaceae</taxon>
        <taxon>Streptococcus</taxon>
    </lineage>
</organism>
<gene>
    <name evidence="3" type="ORF">NCTC8181_01825</name>
    <name evidence="4" type="ORF">NCTC8185_01670</name>
    <name evidence="5" type="ORF">NCTC9828_01024</name>
    <name evidence="2" type="ORF">WA04_09305</name>
</gene>
<evidence type="ECO:0000313" key="3">
    <source>
        <dbReference type="EMBL" id="SQA18774.1"/>
    </source>
</evidence>
<dbReference type="EMBL" id="LBKL01000087">
    <property type="protein sequence ID" value="KLL36058.1"/>
    <property type="molecule type" value="Genomic_DNA"/>
</dbReference>
<evidence type="ECO:0000313" key="7">
    <source>
        <dbReference type="Proteomes" id="UP000250200"/>
    </source>
</evidence>
<evidence type="ECO:0000313" key="6">
    <source>
        <dbReference type="Proteomes" id="UP000035346"/>
    </source>
</evidence>
<dbReference type="EMBL" id="UHEQ01000004">
    <property type="protein sequence ID" value="SUN14387.1"/>
    <property type="molecule type" value="Genomic_DNA"/>
</dbReference>
<dbReference type="Proteomes" id="UP000254076">
    <property type="component" value="Unassembled WGS sequence"/>
</dbReference>
<keyword evidence="1" id="KW-0812">Transmembrane</keyword>
<evidence type="ECO:0000256" key="1">
    <source>
        <dbReference type="SAM" id="Phobius"/>
    </source>
</evidence>
<evidence type="ECO:0000313" key="8">
    <source>
        <dbReference type="Proteomes" id="UP000254076"/>
    </source>
</evidence>
<accession>A0A0H1V245</accession>
<dbReference type="Proteomes" id="UP000250200">
    <property type="component" value="Unassembled WGS sequence"/>
</dbReference>